<dbReference type="EMBL" id="CACVBM020000532">
    <property type="protein sequence ID" value="CAA7020249.1"/>
    <property type="molecule type" value="Genomic_DNA"/>
</dbReference>
<reference evidence="1" key="1">
    <citation type="submission" date="2020-01" db="EMBL/GenBank/DDBJ databases">
        <authorList>
            <person name="Mishra B."/>
        </authorList>
    </citation>
    <scope>NUCLEOTIDE SEQUENCE [LARGE SCALE GENOMIC DNA]</scope>
</reference>
<evidence type="ECO:0000313" key="2">
    <source>
        <dbReference type="Proteomes" id="UP000467841"/>
    </source>
</evidence>
<gene>
    <name evidence="1" type="ORF">MERR_LOCUS7484</name>
</gene>
<name>A0A6D2HVG3_9BRAS</name>
<sequence length="95" mass="11212">MEHIDHFDNLCDSYGVFDFEKKMMLFSTSLAGPALDWAQHEPLSTIESWIDFREAFLEEICKEPPFKSKYTTTLISWRESVMKKNGEAYHLILKF</sequence>
<evidence type="ECO:0000313" key="1">
    <source>
        <dbReference type="EMBL" id="CAA7020249.1"/>
    </source>
</evidence>
<dbReference type="Proteomes" id="UP000467841">
    <property type="component" value="Unassembled WGS sequence"/>
</dbReference>
<organism evidence="1 2">
    <name type="scientific">Microthlaspi erraticum</name>
    <dbReference type="NCBI Taxonomy" id="1685480"/>
    <lineage>
        <taxon>Eukaryota</taxon>
        <taxon>Viridiplantae</taxon>
        <taxon>Streptophyta</taxon>
        <taxon>Embryophyta</taxon>
        <taxon>Tracheophyta</taxon>
        <taxon>Spermatophyta</taxon>
        <taxon>Magnoliopsida</taxon>
        <taxon>eudicotyledons</taxon>
        <taxon>Gunneridae</taxon>
        <taxon>Pentapetalae</taxon>
        <taxon>rosids</taxon>
        <taxon>malvids</taxon>
        <taxon>Brassicales</taxon>
        <taxon>Brassicaceae</taxon>
        <taxon>Coluteocarpeae</taxon>
        <taxon>Microthlaspi</taxon>
    </lineage>
</organism>
<proteinExistence type="predicted"/>
<accession>A0A6D2HVG3</accession>
<dbReference type="AlphaFoldDB" id="A0A6D2HVG3"/>
<protein>
    <recommendedName>
        <fullName evidence="3">Retrotransposon gag domain-containing protein</fullName>
    </recommendedName>
</protein>
<keyword evidence="2" id="KW-1185">Reference proteome</keyword>
<evidence type="ECO:0008006" key="3">
    <source>
        <dbReference type="Google" id="ProtNLM"/>
    </source>
</evidence>
<comment type="caution">
    <text evidence="1">The sequence shown here is derived from an EMBL/GenBank/DDBJ whole genome shotgun (WGS) entry which is preliminary data.</text>
</comment>